<evidence type="ECO:0000256" key="6">
    <source>
        <dbReference type="HAMAP-Rule" id="MF_01302"/>
    </source>
</evidence>
<dbReference type="InterPro" id="IPR035987">
    <property type="entry name" value="Ribosomal_uS8_sf"/>
</dbReference>
<comment type="similarity">
    <text evidence="1 6 7">Belongs to the universal ribosomal protein uS8 family.</text>
</comment>
<comment type="function">
    <text evidence="6">One of the primary rRNA binding proteins, it binds directly to 16S rRNA central domain where it helps coordinate assembly of the platform of the 30S subunit.</text>
</comment>
<dbReference type="GO" id="GO:0005737">
    <property type="term" value="C:cytoplasm"/>
    <property type="evidence" value="ECO:0007669"/>
    <property type="project" value="UniProtKB-ARBA"/>
</dbReference>
<dbReference type="PROSITE" id="PS00053">
    <property type="entry name" value="RIBOSOMAL_S8"/>
    <property type="match status" value="1"/>
</dbReference>
<dbReference type="GO" id="GO:0019843">
    <property type="term" value="F:rRNA binding"/>
    <property type="evidence" value="ECO:0007669"/>
    <property type="project" value="UniProtKB-UniRule"/>
</dbReference>
<keyword evidence="6" id="KW-0699">rRNA-binding</keyword>
<keyword evidence="6" id="KW-0694">RNA-binding</keyword>
<keyword evidence="2 6" id="KW-0689">Ribosomal protein</keyword>
<accession>A0A077AYQ1</accession>
<organism evidence="8 9">
    <name type="scientific">Candidatus Odyssella acanthamoebae</name>
    <dbReference type="NCBI Taxonomy" id="91604"/>
    <lineage>
        <taxon>Bacteria</taxon>
        <taxon>Pseudomonadati</taxon>
        <taxon>Pseudomonadota</taxon>
        <taxon>Alphaproteobacteria</taxon>
        <taxon>Holosporales</taxon>
        <taxon>Candidatus Paracaedibacteraceae</taxon>
        <taxon>Candidatus Odyssella</taxon>
    </lineage>
</organism>
<name>A0A077AYQ1_9PROT</name>
<evidence type="ECO:0000256" key="4">
    <source>
        <dbReference type="ARBA" id="ARBA00035258"/>
    </source>
</evidence>
<comment type="subunit">
    <text evidence="5 6">Part of the 30S ribosomal subunit. Contacts proteins S5 and S12.</text>
</comment>
<dbReference type="eggNOG" id="COG0096">
    <property type="taxonomic scope" value="Bacteria"/>
</dbReference>
<dbReference type="RefSeq" id="WP_038465426.1">
    <property type="nucleotide sequence ID" value="NZ_CP008941.1"/>
</dbReference>
<dbReference type="GO" id="GO:1990904">
    <property type="term" value="C:ribonucleoprotein complex"/>
    <property type="evidence" value="ECO:0007669"/>
    <property type="project" value="UniProtKB-KW"/>
</dbReference>
<reference evidence="8 9" key="1">
    <citation type="submission" date="2014-07" db="EMBL/GenBank/DDBJ databases">
        <title>Comparative genomic insights into amoeba endosymbionts belonging to the families of Holosporaceae and Candidatus Midichloriaceae within Rickettsiales.</title>
        <authorList>
            <person name="Wang Z."/>
            <person name="Wu M."/>
        </authorList>
    </citation>
    <scope>NUCLEOTIDE SEQUENCE [LARGE SCALE GENOMIC DNA]</scope>
    <source>
        <strain evidence="8">PRA3</strain>
    </source>
</reference>
<dbReference type="HAMAP" id="MF_01302_B">
    <property type="entry name" value="Ribosomal_uS8_B"/>
    <property type="match status" value="1"/>
</dbReference>
<dbReference type="SUPFAM" id="SSF56047">
    <property type="entry name" value="Ribosomal protein S8"/>
    <property type="match status" value="1"/>
</dbReference>
<evidence type="ECO:0000256" key="1">
    <source>
        <dbReference type="ARBA" id="ARBA00006471"/>
    </source>
</evidence>
<dbReference type="InterPro" id="IPR000630">
    <property type="entry name" value="Ribosomal_uS8"/>
</dbReference>
<protein>
    <recommendedName>
        <fullName evidence="4 6">Small ribosomal subunit protein uS8</fullName>
    </recommendedName>
</protein>
<evidence type="ECO:0000256" key="3">
    <source>
        <dbReference type="ARBA" id="ARBA00023274"/>
    </source>
</evidence>
<dbReference type="GO" id="GO:0006412">
    <property type="term" value="P:translation"/>
    <property type="evidence" value="ECO:0007669"/>
    <property type="project" value="UniProtKB-UniRule"/>
</dbReference>
<dbReference type="GO" id="GO:0003735">
    <property type="term" value="F:structural constituent of ribosome"/>
    <property type="evidence" value="ECO:0007669"/>
    <property type="project" value="InterPro"/>
</dbReference>
<evidence type="ECO:0000256" key="5">
    <source>
        <dbReference type="ARBA" id="ARBA00046740"/>
    </source>
</evidence>
<dbReference type="AlphaFoldDB" id="A0A077AYQ1"/>
<evidence type="ECO:0000313" key="9">
    <source>
        <dbReference type="Proteomes" id="UP000028926"/>
    </source>
</evidence>
<keyword evidence="3 6" id="KW-0687">Ribonucleoprotein</keyword>
<dbReference type="EMBL" id="CP008941">
    <property type="protein sequence ID" value="AIK96753.1"/>
    <property type="molecule type" value="Genomic_DNA"/>
</dbReference>
<dbReference type="GO" id="GO:0005840">
    <property type="term" value="C:ribosome"/>
    <property type="evidence" value="ECO:0007669"/>
    <property type="project" value="UniProtKB-KW"/>
</dbReference>
<dbReference type="PANTHER" id="PTHR11758">
    <property type="entry name" value="40S RIBOSOMAL PROTEIN S15A"/>
    <property type="match status" value="1"/>
</dbReference>
<dbReference type="HOGENOM" id="CLU_098428_0_0_5"/>
<dbReference type="InterPro" id="IPR047863">
    <property type="entry name" value="Ribosomal_uS8_CS"/>
</dbReference>
<dbReference type="FunFam" id="3.30.1490.10:FF:000001">
    <property type="entry name" value="30S ribosomal protein S8"/>
    <property type="match status" value="1"/>
</dbReference>
<evidence type="ECO:0000256" key="2">
    <source>
        <dbReference type="ARBA" id="ARBA00022980"/>
    </source>
</evidence>
<proteinExistence type="inferred from homology"/>
<dbReference type="Gene3D" id="3.30.1490.10">
    <property type="match status" value="1"/>
</dbReference>
<gene>
    <name evidence="6" type="primary">rpsH</name>
    <name evidence="8" type="ORF">ID47_08500</name>
</gene>
<keyword evidence="9" id="KW-1185">Reference proteome</keyword>
<evidence type="ECO:0000313" key="8">
    <source>
        <dbReference type="EMBL" id="AIK96753.1"/>
    </source>
</evidence>
<dbReference type="NCBIfam" id="NF001109">
    <property type="entry name" value="PRK00136.1"/>
    <property type="match status" value="1"/>
</dbReference>
<dbReference type="Proteomes" id="UP000028926">
    <property type="component" value="Chromosome"/>
</dbReference>
<dbReference type="OrthoDB" id="9802617at2"/>
<dbReference type="Pfam" id="PF00410">
    <property type="entry name" value="Ribosomal_S8"/>
    <property type="match status" value="1"/>
</dbReference>
<dbReference type="KEGG" id="paca:ID47_08500"/>
<dbReference type="STRING" id="91604.ID47_08500"/>
<sequence length="132" mass="14451">MIVNDPIGDMLTRIRNGQRAGKSSVKSPNSKARRAVLDVLQKEGYIRGYSTEQVRAGIENIDIELKYHDGLPVIEIIQRVSKPGLRVYSPSKDLGAFMSGLGIYIVSTPKGVMTDVEAKEQGIGGEVLCKVY</sequence>
<evidence type="ECO:0000256" key="7">
    <source>
        <dbReference type="RuleBase" id="RU003660"/>
    </source>
</evidence>
<dbReference type="Gene3D" id="3.30.1370.30">
    <property type="match status" value="1"/>
</dbReference>